<sequence length="82" mass="9258">MIMVSIIFAYKEIPKSPDFTVRFTLDIKQGGGPKSQFYLMDIDSCWKNNGKLCNGNVTTDVTRYSEMIIDPGIDSWCNPTSL</sequence>
<protein>
    <recommendedName>
        <fullName evidence="1">DUF7705 domain-containing protein</fullName>
    </recommendedName>
</protein>
<dbReference type="AlphaFoldDB" id="A0AAW2MA08"/>
<comment type="caution">
    <text evidence="2">The sequence shown here is derived from an EMBL/GenBank/DDBJ whole genome shotgun (WGS) entry which is preliminary data.</text>
</comment>
<dbReference type="PANTHER" id="PTHR33916:SF7">
    <property type="entry name" value="NEPROSIN DOMAIN-CONTAINING PROTEIN"/>
    <property type="match status" value="1"/>
</dbReference>
<organism evidence="2">
    <name type="scientific">Sesamum calycinum</name>
    <dbReference type="NCBI Taxonomy" id="2727403"/>
    <lineage>
        <taxon>Eukaryota</taxon>
        <taxon>Viridiplantae</taxon>
        <taxon>Streptophyta</taxon>
        <taxon>Embryophyta</taxon>
        <taxon>Tracheophyta</taxon>
        <taxon>Spermatophyta</taxon>
        <taxon>Magnoliopsida</taxon>
        <taxon>eudicotyledons</taxon>
        <taxon>Gunneridae</taxon>
        <taxon>Pentapetalae</taxon>
        <taxon>asterids</taxon>
        <taxon>lamiids</taxon>
        <taxon>Lamiales</taxon>
        <taxon>Pedaliaceae</taxon>
        <taxon>Sesamum</taxon>
    </lineage>
</organism>
<accession>A0AAW2MA08</accession>
<name>A0AAW2MA08_9LAMI</name>
<reference evidence="2" key="2">
    <citation type="journal article" date="2024" name="Plant">
        <title>Genomic evolution and insights into agronomic trait innovations of Sesamum species.</title>
        <authorList>
            <person name="Miao H."/>
            <person name="Wang L."/>
            <person name="Qu L."/>
            <person name="Liu H."/>
            <person name="Sun Y."/>
            <person name="Le M."/>
            <person name="Wang Q."/>
            <person name="Wei S."/>
            <person name="Zheng Y."/>
            <person name="Lin W."/>
            <person name="Duan Y."/>
            <person name="Cao H."/>
            <person name="Xiong S."/>
            <person name="Wang X."/>
            <person name="Wei L."/>
            <person name="Li C."/>
            <person name="Ma Q."/>
            <person name="Ju M."/>
            <person name="Zhao R."/>
            <person name="Li G."/>
            <person name="Mu C."/>
            <person name="Tian Q."/>
            <person name="Mei H."/>
            <person name="Zhang T."/>
            <person name="Gao T."/>
            <person name="Zhang H."/>
        </authorList>
    </citation>
    <scope>NUCLEOTIDE SEQUENCE</scope>
    <source>
        <strain evidence="2">KEN8</strain>
    </source>
</reference>
<dbReference type="PANTHER" id="PTHR33916">
    <property type="entry name" value="EXPANSIN-LIKE EG45 DOMAIN-CONTAINING PROTEIN"/>
    <property type="match status" value="1"/>
</dbReference>
<dbReference type="Pfam" id="PF24804">
    <property type="entry name" value="DUF7705"/>
    <property type="match status" value="1"/>
</dbReference>
<evidence type="ECO:0000259" key="1">
    <source>
        <dbReference type="Pfam" id="PF24804"/>
    </source>
</evidence>
<dbReference type="EMBL" id="JACGWM010000014">
    <property type="protein sequence ID" value="KAL0327858.1"/>
    <property type="molecule type" value="Genomic_DNA"/>
</dbReference>
<dbReference type="InterPro" id="IPR056122">
    <property type="entry name" value="DUF7705"/>
</dbReference>
<proteinExistence type="predicted"/>
<feature type="domain" description="DUF7705" evidence="1">
    <location>
        <begin position="11"/>
        <end position="81"/>
    </location>
</feature>
<gene>
    <name evidence="2" type="ORF">Scaly_2218400</name>
</gene>
<evidence type="ECO:0000313" key="2">
    <source>
        <dbReference type="EMBL" id="KAL0327858.1"/>
    </source>
</evidence>
<reference evidence="2" key="1">
    <citation type="submission" date="2020-06" db="EMBL/GenBank/DDBJ databases">
        <authorList>
            <person name="Li T."/>
            <person name="Hu X."/>
            <person name="Zhang T."/>
            <person name="Song X."/>
            <person name="Zhang H."/>
            <person name="Dai N."/>
            <person name="Sheng W."/>
            <person name="Hou X."/>
            <person name="Wei L."/>
        </authorList>
    </citation>
    <scope>NUCLEOTIDE SEQUENCE</scope>
    <source>
        <strain evidence="2">KEN8</strain>
        <tissue evidence="2">Leaf</tissue>
    </source>
</reference>